<dbReference type="Pfam" id="PF14518">
    <property type="entry name" value="Haem_oxygenas_2"/>
    <property type="match status" value="1"/>
</dbReference>
<gene>
    <name evidence="1" type="ORF">ANDA3_1228</name>
    <name evidence="2" type="ORF">DAR2_1098</name>
    <name evidence="3" type="ORF">DAR3_1095</name>
</gene>
<protein>
    <recommendedName>
        <fullName evidence="4">Iron-containing redox enzyme family protein</fullName>
    </recommendedName>
</protein>
<name>A0A484SIR4_9ZZZZ</name>
<dbReference type="EMBL" id="CAADIL010000003">
    <property type="protein sequence ID" value="VFR61667.1"/>
    <property type="molecule type" value="Genomic_DNA"/>
</dbReference>
<dbReference type="SMART" id="SM01236">
    <property type="entry name" value="Haem_oxygenase_2"/>
    <property type="match status" value="1"/>
</dbReference>
<evidence type="ECO:0000313" key="3">
    <source>
        <dbReference type="EMBL" id="VFR88090.1"/>
    </source>
</evidence>
<reference evidence="2" key="1">
    <citation type="submission" date="2019-03" db="EMBL/GenBank/DDBJ databases">
        <authorList>
            <person name="Danneels B."/>
        </authorList>
    </citation>
    <scope>NUCLEOTIDE SEQUENCE</scope>
</reference>
<sequence length="282" mass="31755">MPQPTQQNLYLLNRARLQSPWLQDSVIDAFEQAWISQRLQELGEPALPDSLAGLKTALKARIDAEQQAPDDNVAYVAEDMTRDEFRTLVQEFAVDGLTEAQVFYYALPRLPLEAQMPLLRIMIDEFGSGNIKRAHTTLYLHLLDELGMPTALEHYLARINPASFEFVNLFFWLTLRADDVSYFAGALTYLETVIPSFFECYASACRRLGIQAHAYYTEHQHIDGFHAIEGQRLLAVMHATGTLDPAKAYRGALLASHITDRAFRDAVTKARRDSSPLPPGGL</sequence>
<evidence type="ECO:0000313" key="1">
    <source>
        <dbReference type="EMBL" id="VFR23832.1"/>
    </source>
</evidence>
<evidence type="ECO:0000313" key="2">
    <source>
        <dbReference type="EMBL" id="VFR61667.1"/>
    </source>
</evidence>
<proteinExistence type="predicted"/>
<accession>A0A484SIR4</accession>
<dbReference type="SUPFAM" id="SSF48613">
    <property type="entry name" value="Heme oxygenase-like"/>
    <property type="match status" value="1"/>
</dbReference>
<dbReference type="AlphaFoldDB" id="A0A484SIR4"/>
<organism evidence="2">
    <name type="scientific">plant metagenome</name>
    <dbReference type="NCBI Taxonomy" id="1297885"/>
    <lineage>
        <taxon>unclassified sequences</taxon>
        <taxon>metagenomes</taxon>
        <taxon>organismal metagenomes</taxon>
    </lineage>
</organism>
<evidence type="ECO:0008006" key="4">
    <source>
        <dbReference type="Google" id="ProtNLM"/>
    </source>
</evidence>
<dbReference type="EMBL" id="CAADIC010000003">
    <property type="protein sequence ID" value="VFR23832.1"/>
    <property type="molecule type" value="Genomic_DNA"/>
</dbReference>
<dbReference type="InterPro" id="IPR016084">
    <property type="entry name" value="Haem_Oase-like_multi-hlx"/>
</dbReference>
<dbReference type="Gene3D" id="1.20.910.10">
    <property type="entry name" value="Heme oxygenase-like"/>
    <property type="match status" value="1"/>
</dbReference>
<dbReference type="EMBL" id="CAADIJ010000028">
    <property type="protein sequence ID" value="VFR88090.1"/>
    <property type="molecule type" value="Genomic_DNA"/>
</dbReference>